<dbReference type="InterPro" id="IPR001650">
    <property type="entry name" value="Helicase_C-like"/>
</dbReference>
<evidence type="ECO:0000313" key="9">
    <source>
        <dbReference type="Proteomes" id="UP000284706"/>
    </source>
</evidence>
<dbReference type="EMBL" id="NHYE01004367">
    <property type="protein sequence ID" value="PPQ84997.1"/>
    <property type="molecule type" value="Genomic_DNA"/>
</dbReference>
<accession>A0A409X2M3</accession>
<dbReference type="GO" id="GO:0016787">
    <property type="term" value="F:hydrolase activity"/>
    <property type="evidence" value="ECO:0007669"/>
    <property type="project" value="UniProtKB-KW"/>
</dbReference>
<evidence type="ECO:0000256" key="1">
    <source>
        <dbReference type="ARBA" id="ARBA00012552"/>
    </source>
</evidence>
<dbReference type="GO" id="GO:0005524">
    <property type="term" value="F:ATP binding"/>
    <property type="evidence" value="ECO:0007669"/>
    <property type="project" value="UniProtKB-KW"/>
</dbReference>
<dbReference type="STRING" id="231916.A0A409X2M3"/>
<feature type="domain" description="Helicase C-terminal" evidence="7">
    <location>
        <begin position="1"/>
        <end position="108"/>
    </location>
</feature>
<name>A0A409X2M3_9AGAR</name>
<evidence type="ECO:0000256" key="6">
    <source>
        <dbReference type="ARBA" id="ARBA00047984"/>
    </source>
</evidence>
<comment type="catalytic activity">
    <reaction evidence="6">
        <text>ATP + H2O = ADP + phosphate + H(+)</text>
        <dbReference type="Rhea" id="RHEA:13065"/>
        <dbReference type="ChEBI" id="CHEBI:15377"/>
        <dbReference type="ChEBI" id="CHEBI:15378"/>
        <dbReference type="ChEBI" id="CHEBI:30616"/>
        <dbReference type="ChEBI" id="CHEBI:43474"/>
        <dbReference type="ChEBI" id="CHEBI:456216"/>
        <dbReference type="EC" id="3.6.4.13"/>
    </reaction>
</comment>
<gene>
    <name evidence="8" type="ORF">CVT26_007520</name>
</gene>
<comment type="caution">
    <text evidence="8">The sequence shown here is derived from an EMBL/GenBank/DDBJ whole genome shotgun (WGS) entry which is preliminary data.</text>
</comment>
<organism evidence="8 9">
    <name type="scientific">Gymnopilus dilepis</name>
    <dbReference type="NCBI Taxonomy" id="231916"/>
    <lineage>
        <taxon>Eukaryota</taxon>
        <taxon>Fungi</taxon>
        <taxon>Dikarya</taxon>
        <taxon>Basidiomycota</taxon>
        <taxon>Agaricomycotina</taxon>
        <taxon>Agaricomycetes</taxon>
        <taxon>Agaricomycetidae</taxon>
        <taxon>Agaricales</taxon>
        <taxon>Agaricineae</taxon>
        <taxon>Hymenogastraceae</taxon>
        <taxon>Gymnopilus</taxon>
    </lineage>
</organism>
<dbReference type="OrthoDB" id="10261556at2759"/>
<reference evidence="8 9" key="1">
    <citation type="journal article" date="2018" name="Evol. Lett.">
        <title>Horizontal gene cluster transfer increased hallucinogenic mushroom diversity.</title>
        <authorList>
            <person name="Reynolds H.T."/>
            <person name="Vijayakumar V."/>
            <person name="Gluck-Thaler E."/>
            <person name="Korotkin H.B."/>
            <person name="Matheny P.B."/>
            <person name="Slot J.C."/>
        </authorList>
    </citation>
    <scope>NUCLEOTIDE SEQUENCE [LARGE SCALE GENOMIC DNA]</scope>
    <source>
        <strain evidence="8 9">SRW20</strain>
    </source>
</reference>
<dbReference type="Pfam" id="PF00271">
    <property type="entry name" value="Helicase_C"/>
    <property type="match status" value="1"/>
</dbReference>
<dbReference type="PANTHER" id="PTHR47959:SF1">
    <property type="entry name" value="ATP-DEPENDENT RNA HELICASE DBPA"/>
    <property type="match status" value="1"/>
</dbReference>
<dbReference type="EC" id="3.6.4.13" evidence="1"/>
<dbReference type="InterPro" id="IPR027417">
    <property type="entry name" value="P-loop_NTPase"/>
</dbReference>
<protein>
    <recommendedName>
        <fullName evidence="1">RNA helicase</fullName>
        <ecNumber evidence="1">3.6.4.13</ecNumber>
    </recommendedName>
</protein>
<evidence type="ECO:0000259" key="7">
    <source>
        <dbReference type="PROSITE" id="PS51194"/>
    </source>
</evidence>
<dbReference type="Proteomes" id="UP000284706">
    <property type="component" value="Unassembled WGS sequence"/>
</dbReference>
<sequence>MQLFRQGKVRVLVCTDAAGMGCDIPDVDLVVQWKAPENLSSWVQRAGRAARGEGRTGLAVMIVKKAAFEPAAVSSAAGGRDYAIQHGLKRGMYGGQHDVISKLDEAYITSDVLRDAKGEGLYFYIQTTNCRRAILRTVFRNGPSGKPQQATRQRAPKRVAPVDLVRSALYAWRRDMKAKYWGGQSWGAQAILSDDNCELLPSVGPINSEAFLASVLKDGWA</sequence>
<dbReference type="InterPro" id="IPR050079">
    <property type="entry name" value="DEAD_box_RNA_helicase"/>
</dbReference>
<evidence type="ECO:0000313" key="8">
    <source>
        <dbReference type="EMBL" id="PPQ84997.1"/>
    </source>
</evidence>
<evidence type="ECO:0000256" key="4">
    <source>
        <dbReference type="ARBA" id="ARBA00022806"/>
    </source>
</evidence>
<keyword evidence="2" id="KW-0547">Nucleotide-binding</keyword>
<dbReference type="Gene3D" id="3.40.50.300">
    <property type="entry name" value="P-loop containing nucleotide triphosphate hydrolases"/>
    <property type="match status" value="1"/>
</dbReference>
<dbReference type="AlphaFoldDB" id="A0A409X2M3"/>
<dbReference type="GO" id="GO:0003724">
    <property type="term" value="F:RNA helicase activity"/>
    <property type="evidence" value="ECO:0007669"/>
    <property type="project" value="UniProtKB-EC"/>
</dbReference>
<dbReference type="GO" id="GO:0005829">
    <property type="term" value="C:cytosol"/>
    <property type="evidence" value="ECO:0007669"/>
    <property type="project" value="TreeGrafter"/>
</dbReference>
<dbReference type="SUPFAM" id="SSF52540">
    <property type="entry name" value="P-loop containing nucleoside triphosphate hydrolases"/>
    <property type="match status" value="1"/>
</dbReference>
<keyword evidence="5" id="KW-0067">ATP-binding</keyword>
<evidence type="ECO:0000256" key="5">
    <source>
        <dbReference type="ARBA" id="ARBA00022840"/>
    </source>
</evidence>
<keyword evidence="9" id="KW-1185">Reference proteome</keyword>
<dbReference type="PANTHER" id="PTHR47959">
    <property type="entry name" value="ATP-DEPENDENT RNA HELICASE RHLE-RELATED"/>
    <property type="match status" value="1"/>
</dbReference>
<evidence type="ECO:0000256" key="3">
    <source>
        <dbReference type="ARBA" id="ARBA00022801"/>
    </source>
</evidence>
<proteinExistence type="predicted"/>
<evidence type="ECO:0000256" key="2">
    <source>
        <dbReference type="ARBA" id="ARBA00022741"/>
    </source>
</evidence>
<dbReference type="InParanoid" id="A0A409X2M3"/>
<keyword evidence="4" id="KW-0347">Helicase</keyword>
<keyword evidence="3" id="KW-0378">Hydrolase</keyword>
<dbReference type="PROSITE" id="PS51194">
    <property type="entry name" value="HELICASE_CTER"/>
    <property type="match status" value="1"/>
</dbReference>